<dbReference type="PANTHER" id="PTHR23068:SF25">
    <property type="entry name" value="DNA (CYTOSINE-5)-METHYLTRANSFERASE DRM2"/>
    <property type="match status" value="1"/>
</dbReference>
<dbReference type="EMBL" id="NEDP02005568">
    <property type="protein sequence ID" value="OWF38382.1"/>
    <property type="molecule type" value="Genomic_DNA"/>
</dbReference>
<dbReference type="GO" id="GO:0010468">
    <property type="term" value="P:regulation of gene expression"/>
    <property type="evidence" value="ECO:0007669"/>
    <property type="project" value="UniProtKB-ARBA"/>
</dbReference>
<feature type="compositionally biased region" description="Basic and acidic residues" evidence="12">
    <location>
        <begin position="403"/>
        <end position="434"/>
    </location>
</feature>
<evidence type="ECO:0000256" key="2">
    <source>
        <dbReference type="ARBA" id="ARBA00011975"/>
    </source>
</evidence>
<evidence type="ECO:0000256" key="5">
    <source>
        <dbReference type="ARBA" id="ARBA00022679"/>
    </source>
</evidence>
<dbReference type="SMART" id="SM00293">
    <property type="entry name" value="PWWP"/>
    <property type="match status" value="1"/>
</dbReference>
<feature type="compositionally biased region" description="Basic and acidic residues" evidence="12">
    <location>
        <begin position="599"/>
        <end position="612"/>
    </location>
</feature>
<dbReference type="InterPro" id="IPR000313">
    <property type="entry name" value="PWWP_dom"/>
</dbReference>
<keyword evidence="8" id="KW-0863">Zinc-finger</keyword>
<proteinExistence type="inferred from homology"/>
<feature type="region of interest" description="Disordered" evidence="12">
    <location>
        <begin position="279"/>
        <end position="304"/>
    </location>
</feature>
<feature type="region of interest" description="Disordered" evidence="12">
    <location>
        <begin position="318"/>
        <end position="557"/>
    </location>
</feature>
<evidence type="ECO:0000256" key="11">
    <source>
        <dbReference type="PROSITE-ProRule" id="PRU01016"/>
    </source>
</evidence>
<feature type="compositionally biased region" description="Basic residues" evidence="12">
    <location>
        <begin position="539"/>
        <end position="550"/>
    </location>
</feature>
<dbReference type="Pfam" id="PF21255">
    <property type="entry name" value="DNMT3_ADD_GATA1-like"/>
    <property type="match status" value="1"/>
</dbReference>
<name>A0A210PPH7_MIZYE</name>
<evidence type="ECO:0000256" key="6">
    <source>
        <dbReference type="ARBA" id="ARBA00022691"/>
    </source>
</evidence>
<evidence type="ECO:0000256" key="10">
    <source>
        <dbReference type="ARBA" id="ARBA00023242"/>
    </source>
</evidence>
<feature type="compositionally biased region" description="Polar residues" evidence="12">
    <location>
        <begin position="1524"/>
        <end position="1545"/>
    </location>
</feature>
<feature type="region of interest" description="Disordered" evidence="12">
    <location>
        <begin position="574"/>
        <end position="620"/>
    </location>
</feature>
<dbReference type="EC" id="2.1.1.37" evidence="2"/>
<feature type="compositionally biased region" description="Polar residues" evidence="12">
    <location>
        <begin position="1356"/>
        <end position="1374"/>
    </location>
</feature>
<dbReference type="SUPFAM" id="SSF53335">
    <property type="entry name" value="S-adenosyl-L-methionine-dependent methyltransferases"/>
    <property type="match status" value="1"/>
</dbReference>
<comment type="similarity">
    <text evidence="11">Belongs to the class I-like SAM-binding methyltransferase superfamily. C5-methyltransferase family.</text>
</comment>
<feature type="compositionally biased region" description="Polar residues" evidence="12">
    <location>
        <begin position="1603"/>
        <end position="1615"/>
    </location>
</feature>
<dbReference type="PROSITE" id="PS00094">
    <property type="entry name" value="C5_MTASE_1"/>
    <property type="match status" value="1"/>
</dbReference>
<dbReference type="InterPro" id="IPR040552">
    <property type="entry name" value="DNMT3_ADD_GATA1-like"/>
</dbReference>
<evidence type="ECO:0000256" key="4">
    <source>
        <dbReference type="ARBA" id="ARBA00022603"/>
    </source>
</evidence>
<dbReference type="InterPro" id="IPR011011">
    <property type="entry name" value="Znf_FYVE_PHD"/>
</dbReference>
<keyword evidence="4 11" id="KW-0489">Methyltransferase</keyword>
<dbReference type="InterPro" id="IPR025766">
    <property type="entry name" value="ADD"/>
</dbReference>
<keyword evidence="9" id="KW-0862">Zinc</keyword>
<dbReference type="SUPFAM" id="SSF63748">
    <property type="entry name" value="Tudor/PWWP/MBT"/>
    <property type="match status" value="1"/>
</dbReference>
<organism evidence="15 16">
    <name type="scientific">Mizuhopecten yessoensis</name>
    <name type="common">Japanese scallop</name>
    <name type="synonym">Patinopecten yessoensis</name>
    <dbReference type="NCBI Taxonomy" id="6573"/>
    <lineage>
        <taxon>Eukaryota</taxon>
        <taxon>Metazoa</taxon>
        <taxon>Spiralia</taxon>
        <taxon>Lophotrochozoa</taxon>
        <taxon>Mollusca</taxon>
        <taxon>Bivalvia</taxon>
        <taxon>Autobranchia</taxon>
        <taxon>Pteriomorphia</taxon>
        <taxon>Pectinida</taxon>
        <taxon>Pectinoidea</taxon>
        <taxon>Pectinidae</taxon>
        <taxon>Mizuhopecten</taxon>
    </lineage>
</organism>
<feature type="region of interest" description="Disordered" evidence="12">
    <location>
        <begin position="686"/>
        <end position="715"/>
    </location>
</feature>
<feature type="compositionally biased region" description="Basic and acidic residues" evidence="12">
    <location>
        <begin position="737"/>
        <end position="746"/>
    </location>
</feature>
<feature type="active site" evidence="11">
    <location>
        <position position="2077"/>
    </location>
</feature>
<keyword evidence="10" id="KW-0539">Nucleus</keyword>
<evidence type="ECO:0000256" key="7">
    <source>
        <dbReference type="ARBA" id="ARBA00022723"/>
    </source>
</evidence>
<feature type="compositionally biased region" description="Polar residues" evidence="12">
    <location>
        <begin position="92"/>
        <end position="108"/>
    </location>
</feature>
<gene>
    <name evidence="15" type="ORF">KP79_PYT10742</name>
</gene>
<dbReference type="GO" id="GO:0008270">
    <property type="term" value="F:zinc ion binding"/>
    <property type="evidence" value="ECO:0007669"/>
    <property type="project" value="UniProtKB-KW"/>
</dbReference>
<feature type="compositionally biased region" description="Polar residues" evidence="12">
    <location>
        <begin position="1480"/>
        <end position="1515"/>
    </location>
</feature>
<keyword evidence="16" id="KW-1185">Reference proteome</keyword>
<evidence type="ECO:0000259" key="14">
    <source>
        <dbReference type="PROSITE" id="PS51533"/>
    </source>
</evidence>
<feature type="compositionally biased region" description="Basic and acidic residues" evidence="12">
    <location>
        <begin position="475"/>
        <end position="503"/>
    </location>
</feature>
<dbReference type="PROSITE" id="PS50812">
    <property type="entry name" value="PWWP"/>
    <property type="match status" value="1"/>
</dbReference>
<feature type="compositionally biased region" description="Polar residues" evidence="12">
    <location>
        <begin position="446"/>
        <end position="467"/>
    </location>
</feature>
<feature type="compositionally biased region" description="Polar residues" evidence="12">
    <location>
        <begin position="34"/>
        <end position="43"/>
    </location>
</feature>
<feature type="compositionally biased region" description="Basic and acidic residues" evidence="12">
    <location>
        <begin position="114"/>
        <end position="126"/>
    </location>
</feature>
<feature type="region of interest" description="Disordered" evidence="12">
    <location>
        <begin position="1480"/>
        <end position="1681"/>
    </location>
</feature>
<dbReference type="Pfam" id="PF17980">
    <property type="entry name" value="ADD_DNMT3"/>
    <property type="match status" value="1"/>
</dbReference>
<evidence type="ECO:0000256" key="12">
    <source>
        <dbReference type="SAM" id="MobiDB-lite"/>
    </source>
</evidence>
<dbReference type="Proteomes" id="UP000242188">
    <property type="component" value="Unassembled WGS sequence"/>
</dbReference>
<dbReference type="GO" id="GO:0032259">
    <property type="term" value="P:methylation"/>
    <property type="evidence" value="ECO:0007669"/>
    <property type="project" value="UniProtKB-KW"/>
</dbReference>
<evidence type="ECO:0000256" key="1">
    <source>
        <dbReference type="ARBA" id="ARBA00004123"/>
    </source>
</evidence>
<dbReference type="SUPFAM" id="SSF57903">
    <property type="entry name" value="FYVE/PHD zinc finger"/>
    <property type="match status" value="1"/>
</dbReference>
<evidence type="ECO:0000313" key="15">
    <source>
        <dbReference type="EMBL" id="OWF38382.1"/>
    </source>
</evidence>
<feature type="compositionally biased region" description="Polar residues" evidence="12">
    <location>
        <begin position="1382"/>
        <end position="1394"/>
    </location>
</feature>
<dbReference type="InterPro" id="IPR050390">
    <property type="entry name" value="C5-Methyltransferase"/>
</dbReference>
<evidence type="ECO:0000256" key="9">
    <source>
        <dbReference type="ARBA" id="ARBA00022833"/>
    </source>
</evidence>
<dbReference type="CDD" id="cd05835">
    <property type="entry name" value="PWWP_DNMT3"/>
    <property type="match status" value="1"/>
</dbReference>
<dbReference type="InterPro" id="IPR029063">
    <property type="entry name" value="SAM-dependent_MTases_sf"/>
</dbReference>
<comment type="subcellular location">
    <subcellularLocation>
        <location evidence="1">Nucleus</location>
    </subcellularLocation>
</comment>
<dbReference type="GO" id="GO:0005634">
    <property type="term" value="C:nucleus"/>
    <property type="evidence" value="ECO:0007669"/>
    <property type="project" value="UniProtKB-SubCell"/>
</dbReference>
<feature type="region of interest" description="Disordered" evidence="12">
    <location>
        <begin position="928"/>
        <end position="970"/>
    </location>
</feature>
<keyword evidence="6 11" id="KW-0949">S-adenosyl-L-methionine</keyword>
<sequence>MKYKKRRTLDEPKGKRGRPRLSHSIAVQTDLDLSKTTFTSSCEESGLGSTRPMKMTSQPADDTESSTVTSTSIDVKTPPSSDGKEEAKHVNLQASSPDLQDDVSSSFVSIIEPNSEKMSVESHSEMELATSSSMTSTETGSPPSTLRLVIPPLRKTKPRFLTPMSLRPVPFRQLQPLGQSNLRPRLRPIGQNTLQRGHSQQQAEPVGVAVFGAPVPETNTVQAGICHPSNQQLQPGRKPGSPEKREEETFCNLHKSEISPLHSPKSTMDLDDILNEVTQGQGQPGTMKKIKEKGHIHGNAGRDKARCQTLRSYTKEVIVARDGDPTSSRENPKDVGNEETIGSTDKDYTPSSGKELEDLRNKETADVGDKAYTESSKKVSGNVRNKELAGRKDKNRTFSSGKLSRDARYPDIPEHQKKEAKSVCRDTRTTDEGRVNCSKSLDIKKVTTTNRSQRTGEKQTNTGTQKHSGVKTYQMKKETEKEQKRTKQKGVDKELGRNKKQTEKQTQSNQADKASGQNSGVLIKRVAGKMSGTEQPRDRVKKHVASKKGKLGGAVTVTKNKKGTGVTVTTLNKISSSSSNDYGPTKMVLSADRTGTENGRPDGDSEKRERVGKPQSKNSSAMIVAATAQVCNIYSVLSKMEGKSKEAISGRVVNTTKIVKRKSFNNVDDMSVKKRLRFDQTIEDHEEISKQKGKPKITSDVESVRNEQTSDTSNEHGLDIVRTPRAAEETNHKAVLEATAVEEKNPKSSKGLVENGTKKQEAPRNAVKELVNKGNLEELCTHDCGAEVDEKGSSSNQASLPVGPSSSVTRECVDCKQHYLQIGVGGHFQVDSNTNAASSCSKTTNLSKHGVRRKKKTTASIWCGRRRSRRNVLGTVTRQMFPNLNRKTLIRVQKLQNLLKNSSPHREISGHGREAVGVGSSLLSNEFTETTDSLGSRDRSEGKSINQASETTPVKEGQKSSSNVEELSENDIVTESEKLCKAYQEADITQNKSVTEVLNEALINRDRNESASKFCLEPNTPTFDNNSFQENVEVMTLEKVDAETNFKPAQTEIEGGKSKSMLCQLLEAGPQTKGISDNGQSVDISEGQSMEVCDDQFMEVSDNQSVNQCAEDSDDCHEEVSDGQSIDVSDDCLSIEVPDCHSTEVSNCQFIEVSDDCQSTEVSNGQSVEVSDDCDSSVISDGQCMMISDDCRSVSDDAWSTEVSDTHSIFVVSLEISHDCRSAVTSDGQLIQDSDNGQTAEVSGDGQSVEVSDDGQSAEVFDVQSVEVSDDGQSVEVSDDGQIVEVSDDGQSVEVSDDGQSVEVSDDCQFAEVYGNGQSVEVFDDGQSAEVSDGQSLESNHRNLCVNETVNDGTFSHLRNNRKSNSGEPCSSGTRRVDNKITGENISDGQTSADNGRLKYTRTAKTTALTAIEKLSVHSRPVMVTGESLPSQSISEVPTCQNDSISFEGNISEMSAQNYNTNKGVDLEADSSVSENLHCPVSSQVSSGYSRQYVTSSRSGSDPSNQGSGESSANGDHSYPGHTHSPSSTGNHGNQEGSGTGTPQNIPDPADFTQSDQDIQGPANSFKDSRSNTMKKYASQKSSYWRGLGGWEDSLRPKPKKTQWFQIKPQQSKPHPSSRKDKQTMDVPSKSAGTSPKKTQDTILPKSIGKSNTVTPSAEPRPLATSPTPTEEQESRGSTHETDMGCLVWAKLGRDRWWPGLIVPGVMARMPYADPGSSWVYWFGDHKISQIFSEKIVPFVDNFNQFFGKKTGKLYRFAVLEAVQVCVKRCGMELLESEDSTLKWAVDGFPIPQDTCMDQLSNPFDPIPGKELPKDVLENLKKIYNKVNESAEETRSRSRDTRDSALDSVKAGQKKLEDVCIACDDCDKTVYCAHPLFEGGLCKDCKDELTETLFCYGRDGTNVYCAICGYGGELFVCDNLNCGKAYCTECMELFLGEATVTKIRKASEWQCFVCTRYSPASHGSLHPHEDWQQRIIKLFDTGFRVTDTDLGYLNSENKHQIRVLSLFDGIGTAKLILDHLNMDIDKYYSSEIDGDALLVSSVHNGSEVIQIGDVTHLNEEKLRSLCPIDLVIGGSPCNDFSLANPVRKGFEFGGTGTLFFHFYRVLKTVQNFNVDRHLFWLYENVASMKNEYKKEMSVFLECGPALWDSKFFSPQTRARYFWGNIPGMYSTPELSEQYWSNFNLDTMLSPHCNRKATVNRIRTVTTRTNSLRQGKKDDLLPVLMNGKEDNIWISELERVFGFPPHYTDVGNLPPTKRQRLLGKSWSVPVVQHILSPLAQYFAVREGTDTPTNSKEGE</sequence>
<dbReference type="InterPro" id="IPR049554">
    <property type="entry name" value="DNMT3_ADD_PHD"/>
</dbReference>
<feature type="region of interest" description="Disordered" evidence="12">
    <location>
        <begin position="737"/>
        <end position="765"/>
    </location>
</feature>
<protein>
    <recommendedName>
        <fullName evidence="2">DNA (cytosine-5-)-methyltransferase</fullName>
        <ecNumber evidence="2">2.1.1.37</ecNumber>
    </recommendedName>
</protein>
<dbReference type="PROSITE" id="PS51679">
    <property type="entry name" value="SAM_MT_C5"/>
    <property type="match status" value="1"/>
</dbReference>
<feature type="compositionally biased region" description="Basic and acidic residues" evidence="12">
    <location>
        <begin position="384"/>
        <end position="396"/>
    </location>
</feature>
<feature type="domain" description="PHD-type" evidence="14">
    <location>
        <begin position="1848"/>
        <end position="1984"/>
    </location>
</feature>
<evidence type="ECO:0000259" key="13">
    <source>
        <dbReference type="PROSITE" id="PS50812"/>
    </source>
</evidence>
<dbReference type="STRING" id="6573.A0A210PPH7"/>
<dbReference type="InterPro" id="IPR001525">
    <property type="entry name" value="C5_MeTfrase"/>
</dbReference>
<feature type="region of interest" description="Disordered" evidence="12">
    <location>
        <begin position="227"/>
        <end position="248"/>
    </location>
</feature>
<dbReference type="InterPro" id="IPR018117">
    <property type="entry name" value="C5_DNA_meth_AS"/>
</dbReference>
<comment type="caution">
    <text evidence="15">The sequence shown here is derived from an EMBL/GenBank/DDBJ whole genome shotgun (WGS) entry which is preliminary data.</text>
</comment>
<evidence type="ECO:0000256" key="8">
    <source>
        <dbReference type="ARBA" id="ARBA00022771"/>
    </source>
</evidence>
<feature type="compositionally biased region" description="Low complexity" evidence="12">
    <location>
        <begin position="127"/>
        <end position="146"/>
    </location>
</feature>
<dbReference type="CDD" id="cd11725">
    <property type="entry name" value="ADDz_Dnmt3"/>
    <property type="match status" value="1"/>
</dbReference>
<evidence type="ECO:0000313" key="16">
    <source>
        <dbReference type="Proteomes" id="UP000242188"/>
    </source>
</evidence>
<dbReference type="GO" id="GO:0003886">
    <property type="term" value="F:DNA (cytosine-5-)-methyltransferase activity"/>
    <property type="evidence" value="ECO:0007669"/>
    <property type="project" value="UniProtKB-EC"/>
</dbReference>
<feature type="compositionally biased region" description="Basic and acidic residues" evidence="12">
    <location>
        <begin position="344"/>
        <end position="377"/>
    </location>
</feature>
<feature type="compositionally biased region" description="Polar residues" evidence="12">
    <location>
        <begin position="504"/>
        <end position="520"/>
    </location>
</feature>
<dbReference type="InterPro" id="IPR013083">
    <property type="entry name" value="Znf_RING/FYVE/PHD"/>
</dbReference>
<feature type="compositionally biased region" description="Basic and acidic residues" evidence="12">
    <location>
        <begin position="756"/>
        <end position="765"/>
    </location>
</feature>
<feature type="region of interest" description="Disordered" evidence="12">
    <location>
        <begin position="1356"/>
        <end position="1395"/>
    </location>
</feature>
<feature type="domain" description="PWWP" evidence="13">
    <location>
        <begin position="1684"/>
        <end position="1742"/>
    </location>
</feature>
<evidence type="ECO:0000256" key="3">
    <source>
        <dbReference type="ARBA" id="ARBA00022491"/>
    </source>
</evidence>
<dbReference type="Pfam" id="PF00855">
    <property type="entry name" value="PWWP"/>
    <property type="match status" value="1"/>
</dbReference>
<dbReference type="Gene3D" id="3.30.40.10">
    <property type="entry name" value="Zinc/RING finger domain, C3HC4 (zinc finger)"/>
    <property type="match status" value="1"/>
</dbReference>
<feature type="compositionally biased region" description="Polar residues" evidence="12">
    <location>
        <begin position="943"/>
        <end position="952"/>
    </location>
</feature>
<feature type="region of interest" description="Disordered" evidence="12">
    <location>
        <begin position="1"/>
        <end position="148"/>
    </location>
</feature>
<accession>A0A210PPH7</accession>
<keyword evidence="7" id="KW-0479">Metal-binding</keyword>
<feature type="compositionally biased region" description="Polar residues" evidence="12">
    <location>
        <begin position="1571"/>
        <end position="1583"/>
    </location>
</feature>
<dbReference type="Gene3D" id="3.40.50.150">
    <property type="entry name" value="Vaccinia Virus protein VP39"/>
    <property type="match status" value="2"/>
</dbReference>
<dbReference type="Gene3D" id="2.30.30.140">
    <property type="match status" value="1"/>
</dbReference>
<dbReference type="PROSITE" id="PS51533">
    <property type="entry name" value="ADD"/>
    <property type="match status" value="1"/>
</dbReference>
<dbReference type="PANTHER" id="PTHR23068">
    <property type="entry name" value="DNA CYTOSINE-5- -METHYLTRANSFERASE 3-RELATED"/>
    <property type="match status" value="1"/>
</dbReference>
<keyword evidence="5 11" id="KW-0808">Transferase</keyword>
<keyword evidence="3" id="KW-0678">Repressor</keyword>
<reference evidence="15 16" key="1">
    <citation type="journal article" date="2017" name="Nat. Ecol. Evol.">
        <title>Scallop genome provides insights into evolution of bilaterian karyotype and development.</title>
        <authorList>
            <person name="Wang S."/>
            <person name="Zhang J."/>
            <person name="Jiao W."/>
            <person name="Li J."/>
            <person name="Xun X."/>
            <person name="Sun Y."/>
            <person name="Guo X."/>
            <person name="Huan P."/>
            <person name="Dong B."/>
            <person name="Zhang L."/>
            <person name="Hu X."/>
            <person name="Sun X."/>
            <person name="Wang J."/>
            <person name="Zhao C."/>
            <person name="Wang Y."/>
            <person name="Wang D."/>
            <person name="Huang X."/>
            <person name="Wang R."/>
            <person name="Lv J."/>
            <person name="Li Y."/>
            <person name="Zhang Z."/>
            <person name="Liu B."/>
            <person name="Lu W."/>
            <person name="Hui Y."/>
            <person name="Liang J."/>
            <person name="Zhou Z."/>
            <person name="Hou R."/>
            <person name="Li X."/>
            <person name="Liu Y."/>
            <person name="Li H."/>
            <person name="Ning X."/>
            <person name="Lin Y."/>
            <person name="Zhao L."/>
            <person name="Xing Q."/>
            <person name="Dou J."/>
            <person name="Li Y."/>
            <person name="Mao J."/>
            <person name="Guo H."/>
            <person name="Dou H."/>
            <person name="Li T."/>
            <person name="Mu C."/>
            <person name="Jiang W."/>
            <person name="Fu Q."/>
            <person name="Fu X."/>
            <person name="Miao Y."/>
            <person name="Liu J."/>
            <person name="Yu Q."/>
            <person name="Li R."/>
            <person name="Liao H."/>
            <person name="Li X."/>
            <person name="Kong Y."/>
            <person name="Jiang Z."/>
            <person name="Chourrout D."/>
            <person name="Li R."/>
            <person name="Bao Z."/>
        </authorList>
    </citation>
    <scope>NUCLEOTIDE SEQUENCE [LARGE SCALE GENOMIC DNA]</scope>
    <source>
        <strain evidence="15 16">PY_sf001</strain>
    </source>
</reference>